<dbReference type="Pfam" id="PF02371">
    <property type="entry name" value="Transposase_20"/>
    <property type="match status" value="1"/>
</dbReference>
<reference evidence="2 3" key="1">
    <citation type="submission" date="2016-11" db="EMBL/GenBank/DDBJ databases">
        <authorList>
            <person name="Jaros S."/>
            <person name="Januszkiewicz K."/>
            <person name="Wedrychowicz H."/>
        </authorList>
    </citation>
    <scope>NUCLEOTIDE SEQUENCE [LARGE SCALE GENOMIC DNA]</scope>
    <source>
        <strain evidence="2 3">DSM 9705</strain>
    </source>
</reference>
<dbReference type="EMBL" id="FQXS01000004">
    <property type="protein sequence ID" value="SHH60384.1"/>
    <property type="molecule type" value="Genomic_DNA"/>
</dbReference>
<name>A0A1M5UBK7_9BACT</name>
<dbReference type="GO" id="GO:0006313">
    <property type="term" value="P:DNA transposition"/>
    <property type="evidence" value="ECO:0007669"/>
    <property type="project" value="InterPro"/>
</dbReference>
<protein>
    <submittedName>
        <fullName evidence="2">Transposase IS116/IS110/IS902 family protein</fullName>
    </submittedName>
</protein>
<dbReference type="GO" id="GO:0003677">
    <property type="term" value="F:DNA binding"/>
    <property type="evidence" value="ECO:0007669"/>
    <property type="project" value="InterPro"/>
</dbReference>
<dbReference type="GO" id="GO:0004803">
    <property type="term" value="F:transposase activity"/>
    <property type="evidence" value="ECO:0007669"/>
    <property type="project" value="InterPro"/>
</dbReference>
<accession>A0A1M5UBK7</accession>
<dbReference type="InterPro" id="IPR003346">
    <property type="entry name" value="Transposase_20"/>
</dbReference>
<dbReference type="NCBIfam" id="NF033542">
    <property type="entry name" value="transpos_IS110"/>
    <property type="match status" value="1"/>
</dbReference>
<dbReference type="AlphaFoldDB" id="A0A1M5UBK7"/>
<sequence>MRDLSRAREDAKIAERMAKQRLNSFLLRHGRNYSGRQKWTLAHRRWLSDQSFVDSTQQIAFQEYINSIEECERRVERLTESIRDRVESWRMKPVVDAFQAMRGVSMIAAVTLVAELGDLNRFDHPEQVMSYLGLIPSEHSSGESRRQGGITKCRNSHARRVLVQGAWAYRFPARVSRALRDRRAHLTAEVAEIGWKAQLRLCSRYRRLITSGKSNQVAVTAIAREMAAFLWAISRQIPLRA</sequence>
<dbReference type="PANTHER" id="PTHR33055:SF3">
    <property type="entry name" value="PUTATIVE TRANSPOSASE FOR IS117-RELATED"/>
    <property type="match status" value="1"/>
</dbReference>
<proteinExistence type="predicted"/>
<dbReference type="InterPro" id="IPR047650">
    <property type="entry name" value="Transpos_IS110"/>
</dbReference>
<evidence type="ECO:0000259" key="1">
    <source>
        <dbReference type="Pfam" id="PF02371"/>
    </source>
</evidence>
<evidence type="ECO:0000313" key="2">
    <source>
        <dbReference type="EMBL" id="SHH60384.1"/>
    </source>
</evidence>
<dbReference type="STRING" id="1121409.SAMN02745124_01123"/>
<keyword evidence="3" id="KW-1185">Reference proteome</keyword>
<dbReference type="PANTHER" id="PTHR33055">
    <property type="entry name" value="TRANSPOSASE FOR INSERTION SEQUENCE ELEMENT IS1111A"/>
    <property type="match status" value="1"/>
</dbReference>
<evidence type="ECO:0000313" key="3">
    <source>
        <dbReference type="Proteomes" id="UP000184139"/>
    </source>
</evidence>
<feature type="domain" description="Transposase IS116/IS110/IS902 C-terminal" evidence="1">
    <location>
        <begin position="97"/>
        <end position="169"/>
    </location>
</feature>
<gene>
    <name evidence="2" type="ORF">SAMN02745124_01123</name>
</gene>
<dbReference type="Proteomes" id="UP000184139">
    <property type="component" value="Unassembled WGS sequence"/>
</dbReference>
<organism evidence="2 3">
    <name type="scientific">Desulfofustis glycolicus DSM 9705</name>
    <dbReference type="NCBI Taxonomy" id="1121409"/>
    <lineage>
        <taxon>Bacteria</taxon>
        <taxon>Pseudomonadati</taxon>
        <taxon>Thermodesulfobacteriota</taxon>
        <taxon>Desulfobulbia</taxon>
        <taxon>Desulfobulbales</taxon>
        <taxon>Desulfocapsaceae</taxon>
        <taxon>Desulfofustis</taxon>
    </lineage>
</organism>